<dbReference type="GO" id="GO:0016303">
    <property type="term" value="F:1-phosphatidylinositol-3-kinase activity"/>
    <property type="evidence" value="ECO:0007669"/>
    <property type="project" value="UniProtKB-EC"/>
</dbReference>
<comment type="catalytic activity">
    <reaction evidence="1">
        <text>a 1,2-diacyl-sn-glycero-3-phospho-(1D-myo-inositol) + ATP = a 1,2-diacyl-sn-glycero-3-phospho-(1D-myo-inositol-3-phosphate) + ADP + H(+)</text>
        <dbReference type="Rhea" id="RHEA:12709"/>
        <dbReference type="ChEBI" id="CHEBI:15378"/>
        <dbReference type="ChEBI" id="CHEBI:30616"/>
        <dbReference type="ChEBI" id="CHEBI:57880"/>
        <dbReference type="ChEBI" id="CHEBI:58088"/>
        <dbReference type="ChEBI" id="CHEBI:456216"/>
        <dbReference type="EC" id="2.7.1.137"/>
    </reaction>
</comment>
<dbReference type="Pfam" id="PF00454">
    <property type="entry name" value="PI3_PI4_kinase"/>
    <property type="match status" value="1"/>
</dbReference>
<dbReference type="Gene3D" id="1.25.40.70">
    <property type="entry name" value="Phosphatidylinositol 3-kinase, accessory domain (PIK)"/>
    <property type="match status" value="1"/>
</dbReference>
<dbReference type="PROSITE" id="PS50290">
    <property type="entry name" value="PI3_4_KINASE_3"/>
    <property type="match status" value="1"/>
</dbReference>
<dbReference type="SUPFAM" id="SSF48371">
    <property type="entry name" value="ARM repeat"/>
    <property type="match status" value="1"/>
</dbReference>
<evidence type="ECO:0000256" key="6">
    <source>
        <dbReference type="ARBA" id="ARBA00022840"/>
    </source>
</evidence>
<keyword evidence="4" id="KW-0547">Nucleotide-binding</keyword>
<keyword evidence="6" id="KW-0067">ATP-binding</keyword>
<evidence type="ECO:0000256" key="3">
    <source>
        <dbReference type="ARBA" id="ARBA00022679"/>
    </source>
</evidence>
<evidence type="ECO:0000256" key="5">
    <source>
        <dbReference type="ARBA" id="ARBA00022777"/>
    </source>
</evidence>
<dbReference type="CDD" id="cd00038">
    <property type="entry name" value="CAP_ED"/>
    <property type="match status" value="1"/>
</dbReference>
<sequence length="894" mass="99724">MRAKRRLFVSGHLTTAKRSDSMSDVVHLDELKVSVGDGKSGQNQVSVEPEEARQADVTAVPTPSKSLEKENKWKLAFRQLMFMKRMNMQFNDRTKNEIELRQQNISPTSLICSVPYFNGFSAEDIKALVAASRRENLRPGETLLLNLGNADAKQEGRFYIVNSGNLALAKATVPRAVALRQAELYPQLRLGIGDYFCVHAASEMKVIAMELTEYLVIPMKKILDLNSASCALIDTEKHDLTPEDSEMESFKKWALQFSLIRQKSEYPTAEPGGFANCSVKTFCKDHFPNITPENELDHTLEYMKSALTSIFSARKVRIYALDKPSGQLVVKLGGTELFPSPPEGPVSQDHRQLMLSIGKLSLSIPETATFAKISIQHGSTTLYQTSTVVRYEPRRDSNGDKSAARMLTCDPSAGIEMGLRLIDIPHARFLLLRALTNPAQIGYLLYWFLKAESHNYQTAERFELITSQYLQLCGSYKLEIRQSVYVMRKLEEIAGVVKGESSGAARKEKLHEALRAVVLPETFQLPLQPRSYCTSIIVENCRVMESKKRPLFLQLESAKAQHGRPYVIFKAGDDLRQDQLVLQILRVMDDLWREAELDLCLLPYACISTGDEIGMIEVVGDSETLASIIYARHAKSSTRIGRKLKAAADALIKDGVISDWLFKSPGSPIKTRAISDGLALDAVSPNLPATDSAPSSPTKEVPSVSSCFPLSPRRLMGRKKSAASRDQEITQNFVRSCAGYCVATYVLGIGDRHNDNIMLQRSGKFFHIDFGHFLGHFKSKLGVKRERAPFVFTPSMLDTMGGKKSENYQQFQTLACDAFQVLRTNSNLLITLLVLALTCGIPELTSVNNIKWVHKTLMLDLPDDEARDAFKKLINVALNTTTTKLNDAAHLMAH</sequence>
<dbReference type="PROSITE" id="PS00915">
    <property type="entry name" value="PI3_4_KINASE_1"/>
    <property type="match status" value="1"/>
</dbReference>
<dbReference type="GO" id="GO:0048015">
    <property type="term" value="P:phosphatidylinositol-mediated signaling"/>
    <property type="evidence" value="ECO:0007669"/>
    <property type="project" value="TreeGrafter"/>
</dbReference>
<name>A0A421EU13_9STRA</name>
<dbReference type="FunFam" id="3.30.1010.10:FF:000008">
    <property type="entry name" value="Phosphatidylinositol 4,5-bisphosphate 3-kinase catalytic subunit gamma"/>
    <property type="match status" value="1"/>
</dbReference>
<dbReference type="EMBL" id="MAYM02002232">
    <property type="protein sequence ID" value="RLN02317.1"/>
    <property type="molecule type" value="Genomic_DNA"/>
</dbReference>
<evidence type="ECO:0000313" key="9">
    <source>
        <dbReference type="EMBL" id="RLN02317.1"/>
    </source>
</evidence>
<dbReference type="GO" id="GO:0005942">
    <property type="term" value="C:phosphatidylinositol 3-kinase complex"/>
    <property type="evidence" value="ECO:0007669"/>
    <property type="project" value="TreeGrafter"/>
</dbReference>
<dbReference type="Proteomes" id="UP000285883">
    <property type="component" value="Unassembled WGS sequence"/>
</dbReference>
<evidence type="ECO:0000256" key="1">
    <source>
        <dbReference type="ARBA" id="ARBA00001498"/>
    </source>
</evidence>
<feature type="domain" description="PI3K/PI4K catalytic" evidence="8">
    <location>
        <begin position="537"/>
        <end position="882"/>
    </location>
</feature>
<keyword evidence="3" id="KW-0808">Transferase</keyword>
<evidence type="ECO:0000313" key="10">
    <source>
        <dbReference type="Proteomes" id="UP000285883"/>
    </source>
</evidence>
<dbReference type="AlphaFoldDB" id="A0A421EU13"/>
<comment type="caution">
    <text evidence="9">The sequence shown here is derived from an EMBL/GenBank/DDBJ whole genome shotgun (WGS) entry which is preliminary data.</text>
</comment>
<dbReference type="CDD" id="cd00891">
    <property type="entry name" value="PI3Kc"/>
    <property type="match status" value="1"/>
</dbReference>
<dbReference type="InterPro" id="IPR015433">
    <property type="entry name" value="PI3/4_kinase"/>
</dbReference>
<dbReference type="GO" id="GO:0005524">
    <property type="term" value="F:ATP binding"/>
    <property type="evidence" value="ECO:0007669"/>
    <property type="project" value="UniProtKB-KW"/>
</dbReference>
<dbReference type="InterPro" id="IPR042236">
    <property type="entry name" value="PI3K_accessory_sf"/>
</dbReference>
<dbReference type="GO" id="GO:0032060">
    <property type="term" value="P:bleb assembly"/>
    <property type="evidence" value="ECO:0007669"/>
    <property type="project" value="UniProtKB-ARBA"/>
</dbReference>
<dbReference type="SMART" id="SM00146">
    <property type="entry name" value="PI3Kc"/>
    <property type="match status" value="1"/>
</dbReference>
<dbReference type="SUPFAM" id="SSF56112">
    <property type="entry name" value="Protein kinase-like (PK-like)"/>
    <property type="match status" value="1"/>
</dbReference>
<dbReference type="InterPro" id="IPR035448">
    <property type="entry name" value="PI3Kc"/>
</dbReference>
<dbReference type="InterPro" id="IPR018936">
    <property type="entry name" value="PI3/4_kinase_CS"/>
</dbReference>
<dbReference type="InterPro" id="IPR000595">
    <property type="entry name" value="cNMP-bd_dom"/>
</dbReference>
<proteinExistence type="predicted"/>
<dbReference type="PANTHER" id="PTHR10048:SF14">
    <property type="entry name" value="LD28067P"/>
    <property type="match status" value="1"/>
</dbReference>
<evidence type="ECO:0000259" key="8">
    <source>
        <dbReference type="PROSITE" id="PS50290"/>
    </source>
</evidence>
<dbReference type="GO" id="GO:0005737">
    <property type="term" value="C:cytoplasm"/>
    <property type="evidence" value="ECO:0007669"/>
    <property type="project" value="TreeGrafter"/>
</dbReference>
<evidence type="ECO:0000256" key="4">
    <source>
        <dbReference type="ARBA" id="ARBA00022741"/>
    </source>
</evidence>
<evidence type="ECO:0000256" key="7">
    <source>
        <dbReference type="SAM" id="MobiDB-lite"/>
    </source>
</evidence>
<protein>
    <recommendedName>
        <fullName evidence="2">phosphatidylinositol 3-kinase</fullName>
        <ecNumber evidence="2">2.7.1.137</ecNumber>
    </recommendedName>
</protein>
<dbReference type="GO" id="GO:0005886">
    <property type="term" value="C:plasma membrane"/>
    <property type="evidence" value="ECO:0007669"/>
    <property type="project" value="TreeGrafter"/>
</dbReference>
<reference evidence="9 10" key="1">
    <citation type="submission" date="2018-07" db="EMBL/GenBank/DDBJ databases">
        <title>Genome sequencing of oomycete isolates from Chile give support for New Zealand origin for Phytophthora kernoviae and make available the first Nothophytophthora sp. genome.</title>
        <authorList>
            <person name="Studholme D.J."/>
            <person name="Sanfuentes E."/>
            <person name="Panda P."/>
            <person name="Hill R."/>
            <person name="Sambles C."/>
            <person name="Grant M."/>
            <person name="Williams N.M."/>
            <person name="Mcdougal R.L."/>
        </authorList>
    </citation>
    <scope>NUCLEOTIDE SEQUENCE [LARGE SCALE GENOMIC DNA]</scope>
    <source>
        <strain evidence="9">Chile2</strain>
    </source>
</reference>
<dbReference type="PANTHER" id="PTHR10048">
    <property type="entry name" value="PHOSPHATIDYLINOSITOL KINASE"/>
    <property type="match status" value="1"/>
</dbReference>
<evidence type="ECO:0000256" key="2">
    <source>
        <dbReference type="ARBA" id="ARBA00012073"/>
    </source>
</evidence>
<gene>
    <name evidence="9" type="ORF">BBI17_007544</name>
</gene>
<dbReference type="SUPFAM" id="SSF51206">
    <property type="entry name" value="cAMP-binding domain-like"/>
    <property type="match status" value="1"/>
</dbReference>
<dbReference type="InterPro" id="IPR000403">
    <property type="entry name" value="PI3/4_kinase_cat_dom"/>
</dbReference>
<feature type="region of interest" description="Disordered" evidence="7">
    <location>
        <begin position="37"/>
        <end position="64"/>
    </location>
</feature>
<dbReference type="GO" id="GO:0035005">
    <property type="term" value="F:1-phosphatidylinositol-4-phosphate 3-kinase activity"/>
    <property type="evidence" value="ECO:0007669"/>
    <property type="project" value="TreeGrafter"/>
</dbReference>
<dbReference type="Pfam" id="PF00613">
    <property type="entry name" value="PI3Ka"/>
    <property type="match status" value="1"/>
</dbReference>
<dbReference type="Gene3D" id="2.60.120.10">
    <property type="entry name" value="Jelly Rolls"/>
    <property type="match status" value="1"/>
</dbReference>
<dbReference type="InterPro" id="IPR016024">
    <property type="entry name" value="ARM-type_fold"/>
</dbReference>
<dbReference type="GO" id="GO:0050920">
    <property type="term" value="P:regulation of chemotaxis"/>
    <property type="evidence" value="ECO:0007669"/>
    <property type="project" value="UniProtKB-ARBA"/>
</dbReference>
<dbReference type="Gene3D" id="3.30.1010.10">
    <property type="entry name" value="Phosphatidylinositol 3-kinase Catalytic Subunit, Chain A, domain 4"/>
    <property type="match status" value="1"/>
</dbReference>
<dbReference type="InterPro" id="IPR036940">
    <property type="entry name" value="PI3/4_kinase_cat_sf"/>
</dbReference>
<keyword evidence="5" id="KW-0418">Kinase</keyword>
<dbReference type="PROSITE" id="PS00916">
    <property type="entry name" value="PI3_4_KINASE_2"/>
    <property type="match status" value="1"/>
</dbReference>
<dbReference type="EC" id="2.7.1.137" evidence="2"/>
<dbReference type="InterPro" id="IPR018490">
    <property type="entry name" value="cNMP-bd_dom_sf"/>
</dbReference>
<dbReference type="GO" id="GO:0043491">
    <property type="term" value="P:phosphatidylinositol 3-kinase/protein kinase B signal transduction"/>
    <property type="evidence" value="ECO:0007669"/>
    <property type="project" value="TreeGrafter"/>
</dbReference>
<dbReference type="InterPro" id="IPR011009">
    <property type="entry name" value="Kinase-like_dom_sf"/>
</dbReference>
<dbReference type="Gene3D" id="1.10.1070.11">
    <property type="entry name" value="Phosphatidylinositol 3-/4-kinase, catalytic domain"/>
    <property type="match status" value="1"/>
</dbReference>
<dbReference type="FunFam" id="1.10.1070.11:FF:000001">
    <property type="entry name" value="Phosphatidylinositol 4,5-bisphosphate 3-kinase catalytic subunit"/>
    <property type="match status" value="1"/>
</dbReference>
<dbReference type="GO" id="GO:0016477">
    <property type="term" value="P:cell migration"/>
    <property type="evidence" value="ECO:0007669"/>
    <property type="project" value="TreeGrafter"/>
</dbReference>
<organism evidence="9 10">
    <name type="scientific">Phytophthora kernoviae</name>
    <dbReference type="NCBI Taxonomy" id="325452"/>
    <lineage>
        <taxon>Eukaryota</taxon>
        <taxon>Sar</taxon>
        <taxon>Stramenopiles</taxon>
        <taxon>Oomycota</taxon>
        <taxon>Peronosporomycetes</taxon>
        <taxon>Peronosporales</taxon>
        <taxon>Peronosporaceae</taxon>
        <taxon>Phytophthora</taxon>
    </lineage>
</organism>
<dbReference type="InterPro" id="IPR014710">
    <property type="entry name" value="RmlC-like_jellyroll"/>
</dbReference>
<accession>A0A421EU13</accession>
<dbReference type="InterPro" id="IPR001263">
    <property type="entry name" value="PI3K_accessory_dom"/>
</dbReference>